<proteinExistence type="predicted"/>
<gene>
    <name evidence="5" type="ORF">BAE44_0017606</name>
</gene>
<dbReference type="GO" id="GO:0030599">
    <property type="term" value="F:pectinesterase activity"/>
    <property type="evidence" value="ECO:0007669"/>
    <property type="project" value="InterPro"/>
</dbReference>
<comment type="caution">
    <text evidence="5">The sequence shown here is derived from an EMBL/GenBank/DDBJ whole genome shotgun (WGS) entry which is preliminary data.</text>
</comment>
<evidence type="ECO:0000313" key="6">
    <source>
        <dbReference type="Proteomes" id="UP000095767"/>
    </source>
</evidence>
<evidence type="ECO:0000256" key="1">
    <source>
        <dbReference type="ARBA" id="ARBA00005184"/>
    </source>
</evidence>
<dbReference type="OrthoDB" id="1936831at2759"/>
<sequence length="161" mass="17322">MVKASAIPDQLNDHLPNQPLTEEMPHWLSAMDASLINRPLGEGIAVNSVVALDGSGNYRTFGAAIAPAPVRSAARHVIHVNAGVYKEFINVTADIWNLKLLGDAMEDTIISGDHSYHAGYGTMCFLHFGLPHRGFLASRLDLRIENTAGAVNGEALRGTHV</sequence>
<name>A0A1E5V876_9POAL</name>
<organism evidence="5 6">
    <name type="scientific">Dichanthelium oligosanthes</name>
    <dbReference type="NCBI Taxonomy" id="888268"/>
    <lineage>
        <taxon>Eukaryota</taxon>
        <taxon>Viridiplantae</taxon>
        <taxon>Streptophyta</taxon>
        <taxon>Embryophyta</taxon>
        <taxon>Tracheophyta</taxon>
        <taxon>Spermatophyta</taxon>
        <taxon>Magnoliopsida</taxon>
        <taxon>Liliopsida</taxon>
        <taxon>Poales</taxon>
        <taxon>Poaceae</taxon>
        <taxon>PACMAD clade</taxon>
        <taxon>Panicoideae</taxon>
        <taxon>Panicodae</taxon>
        <taxon>Paniceae</taxon>
        <taxon>Dichantheliinae</taxon>
        <taxon>Dichanthelium</taxon>
    </lineage>
</organism>
<dbReference type="STRING" id="888268.A0A1E5V876"/>
<feature type="domain" description="Pectinesterase catalytic" evidence="4">
    <location>
        <begin position="48"/>
        <end position="155"/>
    </location>
</feature>
<keyword evidence="2" id="KW-0378">Hydrolase</keyword>
<keyword evidence="3" id="KW-0063">Aspartyl esterase</keyword>
<dbReference type="EMBL" id="LWDX02048069">
    <property type="protein sequence ID" value="OEL21376.1"/>
    <property type="molecule type" value="Genomic_DNA"/>
</dbReference>
<dbReference type="GO" id="GO:0042545">
    <property type="term" value="P:cell wall modification"/>
    <property type="evidence" value="ECO:0007669"/>
    <property type="project" value="InterPro"/>
</dbReference>
<dbReference type="PANTHER" id="PTHR31707">
    <property type="entry name" value="PECTINESTERASE"/>
    <property type="match status" value="1"/>
</dbReference>
<dbReference type="InterPro" id="IPR000070">
    <property type="entry name" value="Pectinesterase_cat"/>
</dbReference>
<dbReference type="Proteomes" id="UP000095767">
    <property type="component" value="Unassembled WGS sequence"/>
</dbReference>
<evidence type="ECO:0000256" key="3">
    <source>
        <dbReference type="ARBA" id="ARBA00023085"/>
    </source>
</evidence>
<reference evidence="5 6" key="1">
    <citation type="submission" date="2016-09" db="EMBL/GenBank/DDBJ databases">
        <title>The draft genome of Dichanthelium oligosanthes: A C3 panicoid grass species.</title>
        <authorList>
            <person name="Studer A.J."/>
            <person name="Schnable J.C."/>
            <person name="Brutnell T.P."/>
        </authorList>
    </citation>
    <scope>NUCLEOTIDE SEQUENCE [LARGE SCALE GENOMIC DNA]</scope>
    <source>
        <strain evidence="6">cv. Kellogg 1175</strain>
        <tissue evidence="5">Leaf</tissue>
    </source>
</reference>
<accession>A0A1E5V876</accession>
<dbReference type="AlphaFoldDB" id="A0A1E5V876"/>
<evidence type="ECO:0000259" key="4">
    <source>
        <dbReference type="Pfam" id="PF01095"/>
    </source>
</evidence>
<comment type="pathway">
    <text evidence="1">Glycan metabolism; pectin degradation; 2-dehydro-3-deoxy-D-gluconate from pectin: step 1/5.</text>
</comment>
<evidence type="ECO:0000313" key="5">
    <source>
        <dbReference type="EMBL" id="OEL21376.1"/>
    </source>
</evidence>
<protein>
    <recommendedName>
        <fullName evidence="4">Pectinesterase catalytic domain-containing protein</fullName>
    </recommendedName>
</protein>
<dbReference type="InterPro" id="IPR012334">
    <property type="entry name" value="Pectin_lyas_fold"/>
</dbReference>
<keyword evidence="6" id="KW-1185">Reference proteome</keyword>
<dbReference type="Gene3D" id="2.160.20.10">
    <property type="entry name" value="Single-stranded right-handed beta-helix, Pectin lyase-like"/>
    <property type="match status" value="1"/>
</dbReference>
<dbReference type="GO" id="GO:0045490">
    <property type="term" value="P:pectin catabolic process"/>
    <property type="evidence" value="ECO:0007669"/>
    <property type="project" value="UniProtKB-UniPathway"/>
</dbReference>
<dbReference type="SUPFAM" id="SSF51126">
    <property type="entry name" value="Pectin lyase-like"/>
    <property type="match status" value="1"/>
</dbReference>
<dbReference type="InterPro" id="IPR011050">
    <property type="entry name" value="Pectin_lyase_fold/virulence"/>
</dbReference>
<dbReference type="Pfam" id="PF01095">
    <property type="entry name" value="Pectinesterase"/>
    <property type="match status" value="1"/>
</dbReference>
<dbReference type="UniPathway" id="UPA00545">
    <property type="reaction ID" value="UER00823"/>
</dbReference>
<evidence type="ECO:0000256" key="2">
    <source>
        <dbReference type="ARBA" id="ARBA00022801"/>
    </source>
</evidence>